<accession>A0A9P8VYC0</accession>
<dbReference type="AlphaFoldDB" id="A0A9P8VYC0"/>
<sequence length="430" mass="48884">MADFDETSGEARTKRRRPHKKAKTGCADCRKRRVKCGEEKPECRACIRRGVQCQYPRQARAPSVEPSTSSTHNDGVSPGTALMQPLSQQRISPCASSPLSAPTPFRASSSTPGNPSPSFGIQDMALLHHWTISTSLDILKATDMSAYWQVMFPQIAFKHPFVVYAILSLAALHLAYLNQSDKHSHMVDAARYHSMALQGFQDAVSHVRSENSDALFVWSLLNLLYVFTTSGRLSDDVEDRRARSSRKDRILGAEWIPMIQGIEAVLQPTHNTLKFGPLYQIMRVGNWLELDPDKLSDVDDKYFQQVQTSWERSADARTYDDALWILRKCRLYIAQFENMDSETLKQWGFNRGWSGPLMFIHYAPQAYFTLLHQRQPPALILFAFFGALLHTVDYCWCMEGWGRDIVEVVDDILGSYWNSWIAWPAKVVGL</sequence>
<dbReference type="InterPro" id="IPR021858">
    <property type="entry name" value="Fun_TF"/>
</dbReference>
<dbReference type="PANTHER" id="PTHR47784:SF5">
    <property type="entry name" value="STEROL UPTAKE CONTROL PROTEIN 2"/>
    <property type="match status" value="1"/>
</dbReference>
<evidence type="ECO:0000259" key="3">
    <source>
        <dbReference type="PROSITE" id="PS50048"/>
    </source>
</evidence>
<dbReference type="OrthoDB" id="3546279at2759"/>
<dbReference type="PROSITE" id="PS00463">
    <property type="entry name" value="ZN2_CY6_FUNGAL_1"/>
    <property type="match status" value="1"/>
</dbReference>
<dbReference type="Proteomes" id="UP000777438">
    <property type="component" value="Unassembled WGS sequence"/>
</dbReference>
<dbReference type="InterPro" id="IPR053157">
    <property type="entry name" value="Sterol_Uptake_Regulator"/>
</dbReference>
<dbReference type="InterPro" id="IPR001138">
    <property type="entry name" value="Zn2Cys6_DnaBD"/>
</dbReference>
<evidence type="ECO:0000256" key="1">
    <source>
        <dbReference type="ARBA" id="ARBA00023242"/>
    </source>
</evidence>
<dbReference type="Pfam" id="PF11951">
    <property type="entry name" value="Fungal_trans_2"/>
    <property type="match status" value="1"/>
</dbReference>
<name>A0A9P8VYC0_9HYPO</name>
<feature type="region of interest" description="Disordered" evidence="2">
    <location>
        <begin position="57"/>
        <end position="115"/>
    </location>
</feature>
<evidence type="ECO:0000313" key="4">
    <source>
        <dbReference type="EMBL" id="KAH6879864.1"/>
    </source>
</evidence>
<reference evidence="4 5" key="1">
    <citation type="journal article" date="2021" name="Nat. Commun.">
        <title>Genetic determinants of endophytism in the Arabidopsis root mycobiome.</title>
        <authorList>
            <person name="Mesny F."/>
            <person name="Miyauchi S."/>
            <person name="Thiergart T."/>
            <person name="Pickel B."/>
            <person name="Atanasova L."/>
            <person name="Karlsson M."/>
            <person name="Huettel B."/>
            <person name="Barry K.W."/>
            <person name="Haridas S."/>
            <person name="Chen C."/>
            <person name="Bauer D."/>
            <person name="Andreopoulos W."/>
            <person name="Pangilinan J."/>
            <person name="LaButti K."/>
            <person name="Riley R."/>
            <person name="Lipzen A."/>
            <person name="Clum A."/>
            <person name="Drula E."/>
            <person name="Henrissat B."/>
            <person name="Kohler A."/>
            <person name="Grigoriev I.V."/>
            <person name="Martin F.M."/>
            <person name="Hacquard S."/>
        </authorList>
    </citation>
    <scope>NUCLEOTIDE SEQUENCE [LARGE SCALE GENOMIC DNA]</scope>
    <source>
        <strain evidence="4 5">MPI-CAGE-CH-0241</strain>
    </source>
</reference>
<organism evidence="4 5">
    <name type="scientific">Thelonectria olida</name>
    <dbReference type="NCBI Taxonomy" id="1576542"/>
    <lineage>
        <taxon>Eukaryota</taxon>
        <taxon>Fungi</taxon>
        <taxon>Dikarya</taxon>
        <taxon>Ascomycota</taxon>
        <taxon>Pezizomycotina</taxon>
        <taxon>Sordariomycetes</taxon>
        <taxon>Hypocreomycetidae</taxon>
        <taxon>Hypocreales</taxon>
        <taxon>Nectriaceae</taxon>
        <taxon>Thelonectria</taxon>
    </lineage>
</organism>
<dbReference type="PROSITE" id="PS50048">
    <property type="entry name" value="ZN2_CY6_FUNGAL_2"/>
    <property type="match status" value="1"/>
</dbReference>
<evidence type="ECO:0000256" key="2">
    <source>
        <dbReference type="SAM" id="MobiDB-lite"/>
    </source>
</evidence>
<feature type="compositionally biased region" description="Polar residues" evidence="2">
    <location>
        <begin position="65"/>
        <end position="74"/>
    </location>
</feature>
<dbReference type="PRINTS" id="PR00755">
    <property type="entry name" value="AFLATOXINBRP"/>
</dbReference>
<keyword evidence="5" id="KW-1185">Reference proteome</keyword>
<dbReference type="GO" id="GO:0008270">
    <property type="term" value="F:zinc ion binding"/>
    <property type="evidence" value="ECO:0007669"/>
    <property type="project" value="InterPro"/>
</dbReference>
<feature type="compositionally biased region" description="Basic residues" evidence="2">
    <location>
        <begin position="13"/>
        <end position="23"/>
    </location>
</feature>
<dbReference type="PANTHER" id="PTHR47784">
    <property type="entry name" value="STEROL UPTAKE CONTROL PROTEIN 2"/>
    <property type="match status" value="1"/>
</dbReference>
<dbReference type="GO" id="GO:0001228">
    <property type="term" value="F:DNA-binding transcription activator activity, RNA polymerase II-specific"/>
    <property type="evidence" value="ECO:0007669"/>
    <property type="project" value="TreeGrafter"/>
</dbReference>
<protein>
    <recommendedName>
        <fullName evidence="3">Zn(2)-C6 fungal-type domain-containing protein</fullName>
    </recommendedName>
</protein>
<dbReference type="InterPro" id="IPR036864">
    <property type="entry name" value="Zn2-C6_fun-type_DNA-bd_sf"/>
</dbReference>
<dbReference type="Pfam" id="PF00172">
    <property type="entry name" value="Zn_clus"/>
    <property type="match status" value="1"/>
</dbReference>
<feature type="compositionally biased region" description="Polar residues" evidence="2">
    <location>
        <begin position="85"/>
        <end position="115"/>
    </location>
</feature>
<feature type="domain" description="Zn(2)-C6 fungal-type" evidence="3">
    <location>
        <begin position="25"/>
        <end position="55"/>
    </location>
</feature>
<proteinExistence type="predicted"/>
<keyword evidence="1" id="KW-0539">Nucleus</keyword>
<dbReference type="CDD" id="cd00067">
    <property type="entry name" value="GAL4"/>
    <property type="match status" value="1"/>
</dbReference>
<dbReference type="Gene3D" id="4.10.240.10">
    <property type="entry name" value="Zn(2)-C6 fungal-type DNA-binding domain"/>
    <property type="match status" value="1"/>
</dbReference>
<dbReference type="EMBL" id="JAGPYM010000028">
    <property type="protein sequence ID" value="KAH6879864.1"/>
    <property type="molecule type" value="Genomic_DNA"/>
</dbReference>
<gene>
    <name evidence="4" type="ORF">B0T10DRAFT_496318</name>
</gene>
<feature type="region of interest" description="Disordered" evidence="2">
    <location>
        <begin position="1"/>
        <end position="25"/>
    </location>
</feature>
<comment type="caution">
    <text evidence="4">The sequence shown here is derived from an EMBL/GenBank/DDBJ whole genome shotgun (WGS) entry which is preliminary data.</text>
</comment>
<dbReference type="SMART" id="SM00066">
    <property type="entry name" value="GAL4"/>
    <property type="match status" value="1"/>
</dbReference>
<dbReference type="SUPFAM" id="SSF57701">
    <property type="entry name" value="Zn2/Cys6 DNA-binding domain"/>
    <property type="match status" value="1"/>
</dbReference>
<evidence type="ECO:0000313" key="5">
    <source>
        <dbReference type="Proteomes" id="UP000777438"/>
    </source>
</evidence>